<reference evidence="1" key="1">
    <citation type="submission" date="2020-03" db="EMBL/GenBank/DDBJ databases">
        <title>The deep terrestrial virosphere.</title>
        <authorList>
            <person name="Holmfeldt K."/>
            <person name="Nilsson E."/>
            <person name="Simone D."/>
            <person name="Lopez-Fernandez M."/>
            <person name="Wu X."/>
            <person name="de Brujin I."/>
            <person name="Lundin D."/>
            <person name="Andersson A."/>
            <person name="Bertilsson S."/>
            <person name="Dopson M."/>
        </authorList>
    </citation>
    <scope>NUCLEOTIDE SEQUENCE</scope>
    <source>
        <strain evidence="1">TM448A01407</strain>
    </source>
</reference>
<organism evidence="1">
    <name type="scientific">viral metagenome</name>
    <dbReference type="NCBI Taxonomy" id="1070528"/>
    <lineage>
        <taxon>unclassified sequences</taxon>
        <taxon>metagenomes</taxon>
        <taxon>organismal metagenomes</taxon>
    </lineage>
</organism>
<proteinExistence type="predicted"/>
<sequence>MYKVHCIDCKKEYEDNEPDDYRCPECLVVHKQRATEIDKKLSKSPRKKIISDLQAFDMLAKEKGTRGFVNIKDLI</sequence>
<gene>
    <name evidence="1" type="ORF">TM448A01407_0004</name>
</gene>
<dbReference type="EMBL" id="MT144144">
    <property type="protein sequence ID" value="QJA49585.1"/>
    <property type="molecule type" value="Genomic_DNA"/>
</dbReference>
<protein>
    <submittedName>
        <fullName evidence="1">Uncharacterized protein</fullName>
    </submittedName>
</protein>
<name>A0A6H1ZQN6_9ZZZZ</name>
<accession>A0A6H1ZQN6</accession>
<dbReference type="AlphaFoldDB" id="A0A6H1ZQN6"/>
<evidence type="ECO:0000313" key="1">
    <source>
        <dbReference type="EMBL" id="QJA49585.1"/>
    </source>
</evidence>